<dbReference type="EMBL" id="MK310144">
    <property type="protein sequence ID" value="QAY03474.1"/>
    <property type="molecule type" value="Genomic_DNA"/>
</dbReference>
<proteinExistence type="predicted"/>
<dbReference type="GeneID" id="65118647"/>
<dbReference type="KEGG" id="vg:65118647"/>
<evidence type="ECO:0000313" key="2">
    <source>
        <dbReference type="Proteomes" id="UP000290122"/>
    </source>
</evidence>
<protein>
    <submittedName>
        <fullName evidence="1">Uncharacterized protein</fullName>
    </submittedName>
</protein>
<name>A0A411BPF0_9CAUD</name>
<accession>A0A411BPF0</accession>
<sequence length="77" mass="8423">MPAFEGVAKRGPEGGRIVLTLEYKIPRADWPLYRNGGAPITDAIDCLRQLVRDCEAGNLTYQDLIDGAEGVDLYVGK</sequence>
<dbReference type="RefSeq" id="YP_010100948.1">
    <property type="nucleotide sequence ID" value="NC_055786.1"/>
</dbReference>
<evidence type="ECO:0000313" key="1">
    <source>
        <dbReference type="EMBL" id="QAY03474.1"/>
    </source>
</evidence>
<gene>
    <name evidence="1" type="primary">52</name>
    <name evidence="1" type="ORF">SEA_CICHOLASNAGE_52</name>
</gene>
<dbReference type="Proteomes" id="UP000290122">
    <property type="component" value="Segment"/>
</dbReference>
<keyword evidence="2" id="KW-1185">Reference proteome</keyword>
<reference evidence="1 2" key="1">
    <citation type="submission" date="2018-12" db="EMBL/GenBank/DDBJ databases">
        <authorList>
            <person name="Broussard A.C."/>
            <person name="Carter S.T."/>
            <person name="Coggin J.S."/>
            <person name="Cramer N.A."/>
            <person name="Crawford A.P."/>
            <person name="Crespo I.A."/>
            <person name="DeBellas B.V."/>
            <person name="Dodd E.C."/>
            <person name="Ellis C.M."/>
            <person name="Ellison A.M."/>
            <person name="Hidalgo M.O."/>
            <person name="Janoski J.R."/>
            <person name="Kim I."/>
            <person name="Kovats T.A."/>
            <person name="Lerdritsomboon C."/>
            <person name="Lynam C.H."/>
            <person name="McKenna C.M."/>
            <person name="Meyer C.M."/>
            <person name="Nickerson B.H."/>
            <person name="Oberle N.R."/>
            <person name="Olenick B.R."/>
            <person name="Pitts Q.F."/>
            <person name="Raeesian S.A."/>
            <person name="Raney S.B."/>
            <person name="Reyes P.J."/>
            <person name="Rivera G.J."/>
            <person name="Simon A.M."/>
            <person name="Smith R.M."/>
            <person name="Tran C.A."/>
            <person name="Truban R.G."/>
            <person name="Van V."/>
            <person name="Voshell S.M."/>
            <person name="Walker C.L."/>
            <person name="Walter M.E."/>
            <person name="Whalley N.M."/>
            <person name="Garlena R.A."/>
            <person name="Russell D.A."/>
            <person name="Pope W.H."/>
            <person name="Jacobs-Sera D."/>
            <person name="Hatfull G.F."/>
        </authorList>
    </citation>
    <scope>NUCLEOTIDE SEQUENCE [LARGE SCALE GENOMIC DNA]</scope>
</reference>
<organism evidence="1 2">
    <name type="scientific">Mycobacterium phage CicholasNage</name>
    <dbReference type="NCBI Taxonomy" id="2500799"/>
    <lineage>
        <taxon>Viruses</taxon>
        <taxon>Duplodnaviria</taxon>
        <taxon>Heunggongvirae</taxon>
        <taxon>Uroviricota</taxon>
        <taxon>Caudoviricetes</taxon>
        <taxon>Vilmaviridae</taxon>
        <taxon>Lclasvirinae</taxon>
        <taxon>Bronvirus</taxon>
        <taxon>Bronvirus cicholasnage</taxon>
    </lineage>
</organism>